<evidence type="ECO:0000256" key="8">
    <source>
        <dbReference type="ARBA" id="ARBA00022723"/>
    </source>
</evidence>
<evidence type="ECO:0000256" key="4">
    <source>
        <dbReference type="ARBA" id="ARBA00011245"/>
    </source>
</evidence>
<dbReference type="Proteomes" id="UP000822862">
    <property type="component" value="Chromosome"/>
</dbReference>
<evidence type="ECO:0000256" key="1">
    <source>
        <dbReference type="ARBA" id="ARBA00001668"/>
    </source>
</evidence>
<dbReference type="Pfam" id="PF01149">
    <property type="entry name" value="Fapy_DNA_glyco"/>
    <property type="match status" value="1"/>
</dbReference>
<dbReference type="PROSITE" id="PS01242">
    <property type="entry name" value="ZF_FPG_1"/>
    <property type="match status" value="1"/>
</dbReference>
<dbReference type="InterPro" id="IPR020629">
    <property type="entry name" value="FPG_Glyclase"/>
</dbReference>
<keyword evidence="15" id="KW-0456">Lyase</keyword>
<evidence type="ECO:0000313" key="24">
    <source>
        <dbReference type="Proteomes" id="UP000822862"/>
    </source>
</evidence>
<evidence type="ECO:0000256" key="12">
    <source>
        <dbReference type="ARBA" id="ARBA00022833"/>
    </source>
</evidence>
<dbReference type="PROSITE" id="PS51068">
    <property type="entry name" value="FPG_CAT"/>
    <property type="match status" value="1"/>
</dbReference>
<dbReference type="PROSITE" id="PS51066">
    <property type="entry name" value="ZF_FPG_2"/>
    <property type="match status" value="1"/>
</dbReference>
<evidence type="ECO:0000259" key="21">
    <source>
        <dbReference type="PROSITE" id="PS51066"/>
    </source>
</evidence>
<sequence length="264" mass="30381">MPELPEVQTTVNQLKTFEKKHLIIAKVHDLKLITQKALDSLKGKILLSVTRRGKYVHFSFENRSLIVHLRMTGQFLIKQKKEKHDRATFFFSDQPPLFFKDTRRFGTFLITNHPEEVFQKLGKEPFDLTSEELYHLLLSRKQALKTALLDQTLIAGLGNIYTDETLWKAALHPQKKSFSISFTQAKVLLLAIREVLQKGLNQGGTSLGEGNANFHAINGQTGKNQKLLWVYAREKQPCLRCKNPIQKIIFQQRGTHFCPLCQEI</sequence>
<comment type="cofactor">
    <cofactor evidence="2">
        <name>Zn(2+)</name>
        <dbReference type="ChEBI" id="CHEBI:29105"/>
    </cofactor>
</comment>
<comment type="similarity">
    <text evidence="3">Belongs to the FPG family.</text>
</comment>
<evidence type="ECO:0000259" key="22">
    <source>
        <dbReference type="PROSITE" id="PS51068"/>
    </source>
</evidence>
<dbReference type="CDD" id="cd08966">
    <property type="entry name" value="EcFpg-like_N"/>
    <property type="match status" value="1"/>
</dbReference>
<comment type="subunit">
    <text evidence="4">Monomer.</text>
</comment>
<dbReference type="InterPro" id="IPR010979">
    <property type="entry name" value="Ribosomal_uS13-like_H2TH"/>
</dbReference>
<dbReference type="PANTHER" id="PTHR22993">
    <property type="entry name" value="FORMAMIDOPYRIMIDINE-DNA GLYCOSYLASE"/>
    <property type="match status" value="1"/>
</dbReference>
<dbReference type="InterPro" id="IPR000214">
    <property type="entry name" value="Znf_DNA_glyclase/AP_lyase"/>
</dbReference>
<dbReference type="PANTHER" id="PTHR22993:SF9">
    <property type="entry name" value="FORMAMIDOPYRIMIDINE-DNA GLYCOSYLASE"/>
    <property type="match status" value="1"/>
</dbReference>
<dbReference type="GO" id="GO:0008534">
    <property type="term" value="F:oxidized purine nucleobase lesion DNA N-glycosylase activity"/>
    <property type="evidence" value="ECO:0007669"/>
    <property type="project" value="UniProtKB-EC"/>
</dbReference>
<evidence type="ECO:0000256" key="7">
    <source>
        <dbReference type="ARBA" id="ARBA00016240"/>
    </source>
</evidence>
<evidence type="ECO:0000256" key="17">
    <source>
        <dbReference type="ARBA" id="ARBA00023295"/>
    </source>
</evidence>
<evidence type="ECO:0000256" key="11">
    <source>
        <dbReference type="ARBA" id="ARBA00022801"/>
    </source>
</evidence>
<comment type="catalytic activity">
    <reaction evidence="19">
        <text>2'-deoxyribonucleotide-(2'-deoxyribose 5'-phosphate)-2'-deoxyribonucleotide-DNA = a 3'-end 2'-deoxyribonucleotide-(2,3-dehydro-2,3-deoxyribose 5'-phosphate)-DNA + a 5'-end 5'-phospho-2'-deoxyribonucleoside-DNA + H(+)</text>
        <dbReference type="Rhea" id="RHEA:66592"/>
        <dbReference type="Rhea" id="RHEA-COMP:13180"/>
        <dbReference type="Rhea" id="RHEA-COMP:16897"/>
        <dbReference type="Rhea" id="RHEA-COMP:17067"/>
        <dbReference type="ChEBI" id="CHEBI:15378"/>
        <dbReference type="ChEBI" id="CHEBI:136412"/>
        <dbReference type="ChEBI" id="CHEBI:157695"/>
        <dbReference type="ChEBI" id="CHEBI:167181"/>
        <dbReference type="EC" id="4.2.99.18"/>
    </reaction>
</comment>
<dbReference type="NCBIfam" id="TIGR00577">
    <property type="entry name" value="fpg"/>
    <property type="match status" value="1"/>
</dbReference>
<keyword evidence="12" id="KW-0862">Zinc</keyword>
<dbReference type="SMART" id="SM01232">
    <property type="entry name" value="H2TH"/>
    <property type="match status" value="1"/>
</dbReference>
<dbReference type="Pfam" id="PF06827">
    <property type="entry name" value="zf-FPG_IleRS"/>
    <property type="match status" value="1"/>
</dbReference>
<dbReference type="InterPro" id="IPR015886">
    <property type="entry name" value="H2TH_FPG"/>
</dbReference>
<dbReference type="InterPro" id="IPR015887">
    <property type="entry name" value="DNA_glyclase_Znf_dom_DNA_BS"/>
</dbReference>
<evidence type="ECO:0000256" key="19">
    <source>
        <dbReference type="ARBA" id="ARBA00044632"/>
    </source>
</evidence>
<gene>
    <name evidence="23" type="ORF">RHAB15C_0000680</name>
</gene>
<dbReference type="SMART" id="SM00898">
    <property type="entry name" value="Fapy_DNA_glyco"/>
    <property type="match status" value="1"/>
</dbReference>
<feature type="domain" description="Formamidopyrimidine-DNA glycosylase catalytic" evidence="22">
    <location>
        <begin position="2"/>
        <end position="106"/>
    </location>
</feature>
<evidence type="ECO:0000256" key="3">
    <source>
        <dbReference type="ARBA" id="ARBA00009409"/>
    </source>
</evidence>
<keyword evidence="10 20" id="KW-0863">Zinc-finger</keyword>
<keyword evidence="17 23" id="KW-0326">Glycosidase</keyword>
<keyword evidence="9" id="KW-0227">DNA damage</keyword>
<evidence type="ECO:0000256" key="15">
    <source>
        <dbReference type="ARBA" id="ARBA00023239"/>
    </source>
</evidence>
<evidence type="ECO:0000256" key="2">
    <source>
        <dbReference type="ARBA" id="ARBA00001947"/>
    </source>
</evidence>
<evidence type="ECO:0000256" key="18">
    <source>
        <dbReference type="ARBA" id="ARBA00030638"/>
    </source>
</evidence>
<feature type="domain" description="FPG-type" evidence="21">
    <location>
        <begin position="229"/>
        <end position="263"/>
    </location>
</feature>
<dbReference type="SUPFAM" id="SSF81624">
    <property type="entry name" value="N-terminal domain of MutM-like DNA repair proteins"/>
    <property type="match status" value="1"/>
</dbReference>
<keyword evidence="11 23" id="KW-0378">Hydrolase</keyword>
<dbReference type="Gene3D" id="3.20.190.10">
    <property type="entry name" value="MutM-like, N-terminal"/>
    <property type="match status" value="1"/>
</dbReference>
<dbReference type="EC" id="4.2.99.18" evidence="6"/>
<keyword evidence="8" id="KW-0479">Metal-binding</keyword>
<evidence type="ECO:0000256" key="9">
    <source>
        <dbReference type="ARBA" id="ARBA00022763"/>
    </source>
</evidence>
<dbReference type="Pfam" id="PF06831">
    <property type="entry name" value="H2TH"/>
    <property type="match status" value="1"/>
</dbReference>
<dbReference type="InterPro" id="IPR035937">
    <property type="entry name" value="FPG_N"/>
</dbReference>
<reference evidence="23 24" key="1">
    <citation type="submission" date="2021-05" db="EMBL/GenBank/DDBJ databases">
        <title>Ecology and evolution of chlamydial symbionts of arthropods.</title>
        <authorList>
            <person name="Halter T."/>
            <person name="Sixt B.S."/>
            <person name="Toenshoff E.R."/>
            <person name="Koestlbacher S."/>
            <person name="Schulz F."/>
            <person name="Kostanjsek R."/>
            <person name="Collingro A."/>
            <person name="Hendrickx F."/>
            <person name="Horn M."/>
        </authorList>
    </citation>
    <scope>NUCLEOTIDE SEQUENCE [LARGE SCALE GENOMIC DNA]</scope>
    <source>
        <strain evidence="23 24">15C</strain>
    </source>
</reference>
<organism evidence="23 24">
    <name type="scientific">Candidatus Rhabdochlamydia porcellionis</name>
    <dbReference type="NCBI Taxonomy" id="225148"/>
    <lineage>
        <taxon>Bacteria</taxon>
        <taxon>Pseudomonadati</taxon>
        <taxon>Chlamydiota</taxon>
        <taxon>Chlamydiia</taxon>
        <taxon>Parachlamydiales</taxon>
        <taxon>Candidatus Rhabdochlamydiaceae</taxon>
        <taxon>Candidatus Rhabdochlamydia</taxon>
    </lineage>
</organism>
<accession>A0ABX8YZJ2</accession>
<evidence type="ECO:0000256" key="16">
    <source>
        <dbReference type="ARBA" id="ARBA00023268"/>
    </source>
</evidence>
<dbReference type="SUPFAM" id="SSF57716">
    <property type="entry name" value="Glucocorticoid receptor-like (DNA-binding domain)"/>
    <property type="match status" value="1"/>
</dbReference>
<keyword evidence="14" id="KW-0234">DNA repair</keyword>
<evidence type="ECO:0000256" key="5">
    <source>
        <dbReference type="ARBA" id="ARBA00012024"/>
    </source>
</evidence>
<dbReference type="EMBL" id="CP075585">
    <property type="protein sequence ID" value="QZA58801.1"/>
    <property type="molecule type" value="Genomic_DNA"/>
</dbReference>
<keyword evidence="24" id="KW-1185">Reference proteome</keyword>
<dbReference type="RefSeq" id="WP_194845617.1">
    <property type="nucleotide sequence ID" value="NZ_CP075585.1"/>
</dbReference>
<evidence type="ECO:0000256" key="14">
    <source>
        <dbReference type="ARBA" id="ARBA00023204"/>
    </source>
</evidence>
<protein>
    <recommendedName>
        <fullName evidence="7">Formamidopyrimidine-DNA glycosylase</fullName>
        <ecNumber evidence="5">3.2.2.23</ecNumber>
        <ecNumber evidence="6">4.2.99.18</ecNumber>
    </recommendedName>
    <alternativeName>
        <fullName evidence="18">DNA-(apurinic or apyrimidinic site) lyase MutM</fullName>
    </alternativeName>
</protein>
<evidence type="ECO:0000313" key="23">
    <source>
        <dbReference type="EMBL" id="QZA58801.1"/>
    </source>
</evidence>
<dbReference type="SUPFAM" id="SSF46946">
    <property type="entry name" value="S13-like H2TH domain"/>
    <property type="match status" value="1"/>
</dbReference>
<name>A0ABX8YZJ2_9BACT</name>
<dbReference type="InterPro" id="IPR012319">
    <property type="entry name" value="FPG_cat"/>
</dbReference>
<evidence type="ECO:0000256" key="20">
    <source>
        <dbReference type="PROSITE-ProRule" id="PRU00391"/>
    </source>
</evidence>
<keyword evidence="13" id="KW-0238">DNA-binding</keyword>
<comment type="catalytic activity">
    <reaction evidence="1">
        <text>Hydrolysis of DNA containing ring-opened 7-methylguanine residues, releasing 2,6-diamino-4-hydroxy-5-(N-methyl)formamidopyrimidine.</text>
        <dbReference type="EC" id="3.2.2.23"/>
    </reaction>
</comment>
<dbReference type="InterPro" id="IPR010663">
    <property type="entry name" value="Znf_FPG/IleRS"/>
</dbReference>
<dbReference type="EC" id="3.2.2.23" evidence="5"/>
<evidence type="ECO:0000256" key="13">
    <source>
        <dbReference type="ARBA" id="ARBA00023125"/>
    </source>
</evidence>
<proteinExistence type="inferred from homology"/>
<dbReference type="Gene3D" id="1.10.8.50">
    <property type="match status" value="1"/>
</dbReference>
<keyword evidence="16" id="KW-0511">Multifunctional enzyme</keyword>
<evidence type="ECO:0000256" key="10">
    <source>
        <dbReference type="ARBA" id="ARBA00022771"/>
    </source>
</evidence>
<evidence type="ECO:0000256" key="6">
    <source>
        <dbReference type="ARBA" id="ARBA00012720"/>
    </source>
</evidence>
<dbReference type="NCBIfam" id="NF002211">
    <property type="entry name" value="PRK01103.1"/>
    <property type="match status" value="1"/>
</dbReference>